<proteinExistence type="predicted"/>
<protein>
    <recommendedName>
        <fullName evidence="3">Reverse transcriptase Ty1/copia-type domain-containing protein</fullName>
    </recommendedName>
</protein>
<reference evidence="1 2" key="1">
    <citation type="journal article" date="2020" name="Mol. Plant">
        <title>The Chromosome-Based Rubber Tree Genome Provides New Insights into Spurge Genome Evolution and Rubber Biosynthesis.</title>
        <authorList>
            <person name="Liu J."/>
            <person name="Shi C."/>
            <person name="Shi C.C."/>
            <person name="Li W."/>
            <person name="Zhang Q.J."/>
            <person name="Zhang Y."/>
            <person name="Li K."/>
            <person name="Lu H.F."/>
            <person name="Shi C."/>
            <person name="Zhu S.T."/>
            <person name="Xiao Z.Y."/>
            <person name="Nan H."/>
            <person name="Yue Y."/>
            <person name="Zhu X.G."/>
            <person name="Wu Y."/>
            <person name="Hong X.N."/>
            <person name="Fan G.Y."/>
            <person name="Tong Y."/>
            <person name="Zhang D."/>
            <person name="Mao C.L."/>
            <person name="Liu Y.L."/>
            <person name="Hao S.J."/>
            <person name="Liu W.Q."/>
            <person name="Lv M.Q."/>
            <person name="Zhang H.B."/>
            <person name="Liu Y."/>
            <person name="Hu-Tang G.R."/>
            <person name="Wang J.P."/>
            <person name="Wang J.H."/>
            <person name="Sun Y.H."/>
            <person name="Ni S.B."/>
            <person name="Chen W.B."/>
            <person name="Zhang X.C."/>
            <person name="Jiao Y.N."/>
            <person name="Eichler E.E."/>
            <person name="Li G.H."/>
            <person name="Liu X."/>
            <person name="Gao L.Z."/>
        </authorList>
    </citation>
    <scope>NUCLEOTIDE SEQUENCE [LARGE SCALE GENOMIC DNA]</scope>
    <source>
        <strain evidence="2">cv. GT1</strain>
        <tissue evidence="1">Leaf</tissue>
    </source>
</reference>
<gene>
    <name evidence="1" type="ORF">GH714_010702</name>
</gene>
<dbReference type="EMBL" id="JAAGAX010000008">
    <property type="protein sequence ID" value="KAF2306059.1"/>
    <property type="molecule type" value="Genomic_DNA"/>
</dbReference>
<dbReference type="AlphaFoldDB" id="A0A6A6M293"/>
<evidence type="ECO:0000313" key="2">
    <source>
        <dbReference type="Proteomes" id="UP000467840"/>
    </source>
</evidence>
<name>A0A6A6M293_HEVBR</name>
<dbReference type="PANTHER" id="PTHR11439:SF467">
    <property type="entry name" value="INTEGRASE CATALYTIC DOMAIN-CONTAINING PROTEIN"/>
    <property type="match status" value="1"/>
</dbReference>
<dbReference type="Proteomes" id="UP000467840">
    <property type="component" value="Chromosome 9"/>
</dbReference>
<sequence length="160" mass="18106">MDSCNVISTLACPNMKLSFNDSAPTEDPTKLSFNNSAPTEDPTLYRSVVGCLQYLSLTHPDIAYVVHRVSQYLHAPTVNHWTMVKCIMHYLKDDRKSISGYALFMECNIVSWCTKKQPTMAKSSLKRNTKFWLKNNGGHLGSITAQRNWSLHTPYADSMV</sequence>
<dbReference type="PANTHER" id="PTHR11439">
    <property type="entry name" value="GAG-POL-RELATED RETROTRANSPOSON"/>
    <property type="match status" value="1"/>
</dbReference>
<accession>A0A6A6M293</accession>
<comment type="caution">
    <text evidence="1">The sequence shown here is derived from an EMBL/GenBank/DDBJ whole genome shotgun (WGS) entry which is preliminary data.</text>
</comment>
<organism evidence="1 2">
    <name type="scientific">Hevea brasiliensis</name>
    <name type="common">Para rubber tree</name>
    <name type="synonym">Siphonia brasiliensis</name>
    <dbReference type="NCBI Taxonomy" id="3981"/>
    <lineage>
        <taxon>Eukaryota</taxon>
        <taxon>Viridiplantae</taxon>
        <taxon>Streptophyta</taxon>
        <taxon>Embryophyta</taxon>
        <taxon>Tracheophyta</taxon>
        <taxon>Spermatophyta</taxon>
        <taxon>Magnoliopsida</taxon>
        <taxon>eudicotyledons</taxon>
        <taxon>Gunneridae</taxon>
        <taxon>Pentapetalae</taxon>
        <taxon>rosids</taxon>
        <taxon>fabids</taxon>
        <taxon>Malpighiales</taxon>
        <taxon>Euphorbiaceae</taxon>
        <taxon>Crotonoideae</taxon>
        <taxon>Micrandreae</taxon>
        <taxon>Hevea</taxon>
    </lineage>
</organism>
<evidence type="ECO:0000313" key="1">
    <source>
        <dbReference type="EMBL" id="KAF2306059.1"/>
    </source>
</evidence>
<keyword evidence="2" id="KW-1185">Reference proteome</keyword>
<evidence type="ECO:0008006" key="3">
    <source>
        <dbReference type="Google" id="ProtNLM"/>
    </source>
</evidence>